<keyword evidence="2" id="KW-1185">Reference proteome</keyword>
<dbReference type="Proteomes" id="UP001229421">
    <property type="component" value="Unassembled WGS sequence"/>
</dbReference>
<name>A0AAD8P734_TARER</name>
<protein>
    <submittedName>
        <fullName evidence="1">Uncharacterized protein</fullName>
    </submittedName>
</protein>
<sequence length="72" mass="8490">MSWVIHDNQPGTVFAIYGNRDKSIPPWVVEHLMQNQGLLVSILHKYSLCRFYMRIEILSNCRVDPRVNRVMC</sequence>
<dbReference type="EMBL" id="JAUHHV010000001">
    <property type="protein sequence ID" value="KAK1435933.1"/>
    <property type="molecule type" value="Genomic_DNA"/>
</dbReference>
<gene>
    <name evidence="1" type="ORF">QVD17_01706</name>
</gene>
<organism evidence="1 2">
    <name type="scientific">Tagetes erecta</name>
    <name type="common">African marigold</name>
    <dbReference type="NCBI Taxonomy" id="13708"/>
    <lineage>
        <taxon>Eukaryota</taxon>
        <taxon>Viridiplantae</taxon>
        <taxon>Streptophyta</taxon>
        <taxon>Embryophyta</taxon>
        <taxon>Tracheophyta</taxon>
        <taxon>Spermatophyta</taxon>
        <taxon>Magnoliopsida</taxon>
        <taxon>eudicotyledons</taxon>
        <taxon>Gunneridae</taxon>
        <taxon>Pentapetalae</taxon>
        <taxon>asterids</taxon>
        <taxon>campanulids</taxon>
        <taxon>Asterales</taxon>
        <taxon>Asteraceae</taxon>
        <taxon>Asteroideae</taxon>
        <taxon>Heliantheae alliance</taxon>
        <taxon>Tageteae</taxon>
        <taxon>Tagetes</taxon>
    </lineage>
</organism>
<proteinExistence type="predicted"/>
<accession>A0AAD8P734</accession>
<comment type="caution">
    <text evidence="1">The sequence shown here is derived from an EMBL/GenBank/DDBJ whole genome shotgun (WGS) entry which is preliminary data.</text>
</comment>
<evidence type="ECO:0000313" key="2">
    <source>
        <dbReference type="Proteomes" id="UP001229421"/>
    </source>
</evidence>
<reference evidence="1" key="1">
    <citation type="journal article" date="2023" name="bioRxiv">
        <title>Improved chromosome-level genome assembly for marigold (Tagetes erecta).</title>
        <authorList>
            <person name="Jiang F."/>
            <person name="Yuan L."/>
            <person name="Wang S."/>
            <person name="Wang H."/>
            <person name="Xu D."/>
            <person name="Wang A."/>
            <person name="Fan W."/>
        </authorList>
    </citation>
    <scope>NUCLEOTIDE SEQUENCE</scope>
    <source>
        <strain evidence="1">WSJ</strain>
        <tissue evidence="1">Leaf</tissue>
    </source>
</reference>
<dbReference type="AlphaFoldDB" id="A0AAD8P734"/>
<evidence type="ECO:0000313" key="1">
    <source>
        <dbReference type="EMBL" id="KAK1435933.1"/>
    </source>
</evidence>